<dbReference type="AlphaFoldDB" id="A0A392M0L2"/>
<dbReference type="EMBL" id="LXQA010001146">
    <property type="protein sequence ID" value="MCH80518.1"/>
    <property type="molecule type" value="Genomic_DNA"/>
</dbReference>
<reference evidence="2 3" key="1">
    <citation type="journal article" date="2018" name="Front. Plant Sci.">
        <title>Red Clover (Trifolium pratense) and Zigzag Clover (T. medium) - A Picture of Genomic Similarities and Differences.</title>
        <authorList>
            <person name="Dluhosova J."/>
            <person name="Istvanek J."/>
            <person name="Nedelnik J."/>
            <person name="Repkova J."/>
        </authorList>
    </citation>
    <scope>NUCLEOTIDE SEQUENCE [LARGE SCALE GENOMIC DNA]</scope>
    <source>
        <strain evidence="3">cv. 10/8</strain>
        <tissue evidence="2">Leaf</tissue>
    </source>
</reference>
<feature type="compositionally biased region" description="Polar residues" evidence="1">
    <location>
        <begin position="91"/>
        <end position="100"/>
    </location>
</feature>
<gene>
    <name evidence="2" type="ORF">A2U01_0001287</name>
</gene>
<name>A0A392M0L2_9FABA</name>
<feature type="region of interest" description="Disordered" evidence="1">
    <location>
        <begin position="77"/>
        <end position="100"/>
    </location>
</feature>
<keyword evidence="3" id="KW-1185">Reference proteome</keyword>
<dbReference type="Proteomes" id="UP000265520">
    <property type="component" value="Unassembled WGS sequence"/>
</dbReference>
<accession>A0A392M0L2</accession>
<feature type="region of interest" description="Disordered" evidence="1">
    <location>
        <begin position="25"/>
        <end position="55"/>
    </location>
</feature>
<protein>
    <submittedName>
        <fullName evidence="2">Uncharacterized protein</fullName>
    </submittedName>
</protein>
<organism evidence="2 3">
    <name type="scientific">Trifolium medium</name>
    <dbReference type="NCBI Taxonomy" id="97028"/>
    <lineage>
        <taxon>Eukaryota</taxon>
        <taxon>Viridiplantae</taxon>
        <taxon>Streptophyta</taxon>
        <taxon>Embryophyta</taxon>
        <taxon>Tracheophyta</taxon>
        <taxon>Spermatophyta</taxon>
        <taxon>Magnoliopsida</taxon>
        <taxon>eudicotyledons</taxon>
        <taxon>Gunneridae</taxon>
        <taxon>Pentapetalae</taxon>
        <taxon>rosids</taxon>
        <taxon>fabids</taxon>
        <taxon>Fabales</taxon>
        <taxon>Fabaceae</taxon>
        <taxon>Papilionoideae</taxon>
        <taxon>50 kb inversion clade</taxon>
        <taxon>NPAAA clade</taxon>
        <taxon>Hologalegina</taxon>
        <taxon>IRL clade</taxon>
        <taxon>Trifolieae</taxon>
        <taxon>Trifolium</taxon>
    </lineage>
</organism>
<sequence length="160" mass="17932">MDKGLIRNSKSPWSCTAFYVNKAAEKERGVPREMTTPYRGRGRGRGQGGRGSNRLPYQELTIPLIGDWTTVNYRSQLAGGTLPPKKEDKPSSSGNSSKEITSYKDVAVNETALEQALEYFENPVTEKIIYIDDDDLTLPNIDGWSLKTRYLESRGYAGLY</sequence>
<evidence type="ECO:0000256" key="1">
    <source>
        <dbReference type="SAM" id="MobiDB-lite"/>
    </source>
</evidence>
<proteinExistence type="predicted"/>
<evidence type="ECO:0000313" key="2">
    <source>
        <dbReference type="EMBL" id="MCH80518.1"/>
    </source>
</evidence>
<comment type="caution">
    <text evidence="2">The sequence shown here is derived from an EMBL/GenBank/DDBJ whole genome shotgun (WGS) entry which is preliminary data.</text>
</comment>
<feature type="non-terminal residue" evidence="2">
    <location>
        <position position="160"/>
    </location>
</feature>
<evidence type="ECO:0000313" key="3">
    <source>
        <dbReference type="Proteomes" id="UP000265520"/>
    </source>
</evidence>